<evidence type="ECO:0000313" key="1">
    <source>
        <dbReference type="EMBL" id="MFC4311185.1"/>
    </source>
</evidence>
<dbReference type="EMBL" id="JBHSDU010000003">
    <property type="protein sequence ID" value="MFC4311185.1"/>
    <property type="molecule type" value="Genomic_DNA"/>
</dbReference>
<dbReference type="Pfam" id="PF01126">
    <property type="entry name" value="Heme_oxygenase"/>
    <property type="match status" value="1"/>
</dbReference>
<name>A0ABV8SVQ4_9GAMM</name>
<proteinExistence type="predicted"/>
<dbReference type="SUPFAM" id="SSF48613">
    <property type="entry name" value="Heme oxygenase-like"/>
    <property type="match status" value="1"/>
</dbReference>
<reference evidence="2" key="1">
    <citation type="journal article" date="2019" name="Int. J. Syst. Evol. Microbiol.">
        <title>The Global Catalogue of Microorganisms (GCM) 10K type strain sequencing project: providing services to taxonomists for standard genome sequencing and annotation.</title>
        <authorList>
            <consortium name="The Broad Institute Genomics Platform"/>
            <consortium name="The Broad Institute Genome Sequencing Center for Infectious Disease"/>
            <person name="Wu L."/>
            <person name="Ma J."/>
        </authorList>
    </citation>
    <scope>NUCLEOTIDE SEQUENCE [LARGE SCALE GENOMIC DNA]</scope>
    <source>
        <strain evidence="2">CGMCC 1.10759</strain>
    </source>
</reference>
<dbReference type="Gene3D" id="1.20.910.10">
    <property type="entry name" value="Heme oxygenase-like"/>
    <property type="match status" value="1"/>
</dbReference>
<accession>A0ABV8SVQ4</accession>
<sequence>MQIEESQTSGPLTSSIKLNRRNSLRGATDHLHRDLDRIAEGFNLGDVTHYRRFLQANAATLIAIEQLLENAGVEQLVPDWPQRSRRAAILADLHSLQSDVQPLALRRTAPTSSEVFGILYVLEGSRLGARVQLDQVLASADENVRNASTYLGHGQPGEGSGLWRSFLEQLETHEAADDQTQTVSGAVYAFTMFIRAFGQAASDLQLRTAPAA</sequence>
<dbReference type="CDD" id="cd19166">
    <property type="entry name" value="HemeO-bac"/>
    <property type="match status" value="1"/>
</dbReference>
<dbReference type="RefSeq" id="WP_380599295.1">
    <property type="nucleotide sequence ID" value="NZ_JBHSDU010000003.1"/>
</dbReference>
<dbReference type="Proteomes" id="UP001595904">
    <property type="component" value="Unassembled WGS sequence"/>
</dbReference>
<comment type="caution">
    <text evidence="1">The sequence shown here is derived from an EMBL/GenBank/DDBJ whole genome shotgun (WGS) entry which is preliminary data.</text>
</comment>
<dbReference type="InterPro" id="IPR016084">
    <property type="entry name" value="Haem_Oase-like_multi-hlx"/>
</dbReference>
<keyword evidence="2" id="KW-1185">Reference proteome</keyword>
<gene>
    <name evidence="1" type="ORF">ACFPN2_18955</name>
</gene>
<organism evidence="1 2">
    <name type="scientific">Steroidobacter flavus</name>
    <dbReference type="NCBI Taxonomy" id="1842136"/>
    <lineage>
        <taxon>Bacteria</taxon>
        <taxon>Pseudomonadati</taxon>
        <taxon>Pseudomonadota</taxon>
        <taxon>Gammaproteobacteria</taxon>
        <taxon>Steroidobacterales</taxon>
        <taxon>Steroidobacteraceae</taxon>
        <taxon>Steroidobacter</taxon>
    </lineage>
</organism>
<evidence type="ECO:0000313" key="2">
    <source>
        <dbReference type="Proteomes" id="UP001595904"/>
    </source>
</evidence>
<protein>
    <submittedName>
        <fullName evidence="1">Biliverdin-producing heme oxygenase</fullName>
    </submittedName>
</protein>
<dbReference type="InterPro" id="IPR016053">
    <property type="entry name" value="Haem_Oase-like"/>
</dbReference>